<proteinExistence type="predicted"/>
<comment type="caution">
    <text evidence="1">The sequence shown here is derived from an EMBL/GenBank/DDBJ whole genome shotgun (WGS) entry which is preliminary data.</text>
</comment>
<protein>
    <submittedName>
        <fullName evidence="1">24270_t:CDS:1</fullName>
    </submittedName>
</protein>
<evidence type="ECO:0000313" key="2">
    <source>
        <dbReference type="Proteomes" id="UP000789405"/>
    </source>
</evidence>
<dbReference type="Proteomes" id="UP000789405">
    <property type="component" value="Unassembled WGS sequence"/>
</dbReference>
<dbReference type="OrthoDB" id="2338441at2759"/>
<dbReference type="AlphaFoldDB" id="A0A9N9JM36"/>
<gene>
    <name evidence="1" type="ORF">DERYTH_LOCUS20886</name>
</gene>
<accession>A0A9N9JM36</accession>
<name>A0A9N9JM36_9GLOM</name>
<evidence type="ECO:0000313" key="1">
    <source>
        <dbReference type="EMBL" id="CAG8788346.1"/>
    </source>
</evidence>
<reference evidence="1" key="1">
    <citation type="submission" date="2021-06" db="EMBL/GenBank/DDBJ databases">
        <authorList>
            <person name="Kallberg Y."/>
            <person name="Tangrot J."/>
            <person name="Rosling A."/>
        </authorList>
    </citation>
    <scope>NUCLEOTIDE SEQUENCE</scope>
    <source>
        <strain evidence="1">MA453B</strain>
    </source>
</reference>
<keyword evidence="2" id="KW-1185">Reference proteome</keyword>
<organism evidence="1 2">
    <name type="scientific">Dentiscutata erythropus</name>
    <dbReference type="NCBI Taxonomy" id="1348616"/>
    <lineage>
        <taxon>Eukaryota</taxon>
        <taxon>Fungi</taxon>
        <taxon>Fungi incertae sedis</taxon>
        <taxon>Mucoromycota</taxon>
        <taxon>Glomeromycotina</taxon>
        <taxon>Glomeromycetes</taxon>
        <taxon>Diversisporales</taxon>
        <taxon>Gigasporaceae</taxon>
        <taxon>Dentiscutata</taxon>
    </lineage>
</organism>
<sequence>MCSVQCLCATTVYRPPTFPHPAYTQFMEIVMKYHLPNSVGNELISWFNKYKMDLHAVLPTNIKQGHILLDSMNISHILYTKTVIMKHNEILFEPIKSKSTSGVELHTNVNCNMPCYFCLTPKEQFNNPLINSESIILHTPKTIKQVIKQNQAKEYSIQDMENPFWSLPNFNVYQSCLPDRMHYLDLGLYNYQVTFIQDLLKEWCGLAEIAEFDIRLAKILQFPGLKLFNKGLGNIKRFTATEFCAMMQQLVFVIDGIIVKLYKDIYTTNQAKNMNKQLVTLYIDWNRMYIFSRKDEFSESELYTFKVRCQYILKYLNQLKKPITSNNKLPPYLLIGNHTRFELSLFEDFVNSHNATH</sequence>
<dbReference type="EMBL" id="CAJVPY010025509">
    <property type="protein sequence ID" value="CAG8788346.1"/>
    <property type="molecule type" value="Genomic_DNA"/>
</dbReference>